<feature type="compositionally biased region" description="Low complexity" evidence="4">
    <location>
        <begin position="407"/>
        <end position="420"/>
    </location>
</feature>
<dbReference type="Proteomes" id="UP000245884">
    <property type="component" value="Unassembled WGS sequence"/>
</dbReference>
<feature type="region of interest" description="Disordered" evidence="4">
    <location>
        <begin position="125"/>
        <end position="149"/>
    </location>
</feature>
<dbReference type="FunFam" id="2.130.10.10:FF:000228">
    <property type="entry name" value="COMPASS-like H3K4 histone methylase component WDR5A"/>
    <property type="match status" value="1"/>
</dbReference>
<keyword evidence="2" id="KW-0677">Repeat</keyword>
<sequence length="445" mass="47384">MPDLSAFSRDGKDDASIPLSSANPATSSQEAAVSPLNYSPIFTLYGHTRSCSSLAFSPDGLLLASASADKTAKIWSLRTGSLLHTLRGHRGGISQLAWSPCGRYVVTASDDRSLAVWSVAPGGEASMESSAEHQQHAPSSSSSTTPGSVLRHLQGHTSYVFCCAWSPQSNLIASGSFDETVRVWDVSKGTCHRTIAAHSEAVTDVDFNRDGTLIASCSYDGLIRLWDVPTGLCLATLPQPASSPTTSIKFSPSSTHLLASSLDSTLRLWDVGLGRVVKTYRPEREAGRRGEEGEGTTTIGGGRMYQNEKFAIKASFVLGPSPAHDTPSSRHQRRTYIVAGSEDCRLYFWDVQTRRLAAVLGGHHRDVVSAVAVHPTQPILASAALDHDLAIKVYFDAGPQRSREDGAAGAPNEAEMAAEGHQGQADEMKIEQEAADPVATAPVAQ</sequence>
<dbReference type="PANTHER" id="PTHR22847">
    <property type="entry name" value="WD40 REPEAT PROTEIN"/>
    <property type="match status" value="1"/>
</dbReference>
<dbReference type="InterPro" id="IPR059122">
    <property type="entry name" value="Beta-prop_WDR5-like"/>
</dbReference>
<keyword evidence="1 3" id="KW-0853">WD repeat</keyword>
<dbReference type="InterPro" id="IPR019775">
    <property type="entry name" value="WD40_repeat_CS"/>
</dbReference>
<name>A0A316UU99_9BASI</name>
<dbReference type="EMBL" id="KZ819668">
    <property type="protein sequence ID" value="PWN27483.1"/>
    <property type="molecule type" value="Genomic_DNA"/>
</dbReference>
<dbReference type="STRING" id="1569628.A0A316UU99"/>
<feature type="repeat" description="WD" evidence="3">
    <location>
        <begin position="44"/>
        <end position="85"/>
    </location>
</feature>
<dbReference type="GeneID" id="37028083"/>
<dbReference type="SUPFAM" id="SSF50978">
    <property type="entry name" value="WD40 repeat-like"/>
    <property type="match status" value="1"/>
</dbReference>
<dbReference type="InterPro" id="IPR020472">
    <property type="entry name" value="WD40_PAC1"/>
</dbReference>
<proteinExistence type="predicted"/>
<evidence type="ECO:0000256" key="3">
    <source>
        <dbReference type="PROSITE-ProRule" id="PRU00221"/>
    </source>
</evidence>
<protein>
    <submittedName>
        <fullName evidence="6">WD40 repeat-like protein</fullName>
    </submittedName>
</protein>
<dbReference type="PROSITE" id="PS50294">
    <property type="entry name" value="WD_REPEATS_REGION"/>
    <property type="match status" value="5"/>
</dbReference>
<gene>
    <name evidence="6" type="ORF">BDZ90DRAFT_232461</name>
</gene>
<evidence type="ECO:0000313" key="7">
    <source>
        <dbReference type="Proteomes" id="UP000245884"/>
    </source>
</evidence>
<feature type="compositionally biased region" description="Low complexity" evidence="4">
    <location>
        <begin position="136"/>
        <end position="148"/>
    </location>
</feature>
<dbReference type="PRINTS" id="PR00320">
    <property type="entry name" value="GPROTEINBRPT"/>
</dbReference>
<feature type="region of interest" description="Disordered" evidence="4">
    <location>
        <begin position="1"/>
        <end position="24"/>
    </location>
</feature>
<dbReference type="RefSeq" id="XP_025362095.1">
    <property type="nucleotide sequence ID" value="XM_025506260.1"/>
</dbReference>
<dbReference type="AlphaFoldDB" id="A0A316UU99"/>
<feature type="repeat" description="WD" evidence="3">
    <location>
        <begin position="153"/>
        <end position="194"/>
    </location>
</feature>
<dbReference type="Pfam" id="PF00400">
    <property type="entry name" value="WD40"/>
    <property type="match status" value="1"/>
</dbReference>
<evidence type="ECO:0000256" key="1">
    <source>
        <dbReference type="ARBA" id="ARBA00022574"/>
    </source>
</evidence>
<dbReference type="PROSITE" id="PS00678">
    <property type="entry name" value="WD_REPEATS_1"/>
    <property type="match status" value="3"/>
</dbReference>
<dbReference type="PANTHER" id="PTHR22847:SF637">
    <property type="entry name" value="WD REPEAT DOMAIN 5B"/>
    <property type="match status" value="1"/>
</dbReference>
<feature type="repeat" description="WD" evidence="3">
    <location>
        <begin position="195"/>
        <end position="236"/>
    </location>
</feature>
<dbReference type="GO" id="GO:0042393">
    <property type="term" value="F:histone binding"/>
    <property type="evidence" value="ECO:0007669"/>
    <property type="project" value="TreeGrafter"/>
</dbReference>
<dbReference type="CDD" id="cd00200">
    <property type="entry name" value="WD40"/>
    <property type="match status" value="1"/>
</dbReference>
<dbReference type="Gene3D" id="2.130.10.10">
    <property type="entry name" value="YVTN repeat-like/Quinoprotein amine dehydrogenase"/>
    <property type="match status" value="1"/>
</dbReference>
<feature type="repeat" description="WD" evidence="3">
    <location>
        <begin position="86"/>
        <end position="127"/>
    </location>
</feature>
<dbReference type="SMART" id="SM00320">
    <property type="entry name" value="WD40"/>
    <property type="match status" value="6"/>
</dbReference>
<dbReference type="InterPro" id="IPR015943">
    <property type="entry name" value="WD40/YVTN_repeat-like_dom_sf"/>
</dbReference>
<evidence type="ECO:0000256" key="2">
    <source>
        <dbReference type="ARBA" id="ARBA00022737"/>
    </source>
</evidence>
<dbReference type="InterPro" id="IPR001680">
    <property type="entry name" value="WD40_rpt"/>
</dbReference>
<feature type="region of interest" description="Disordered" evidence="4">
    <location>
        <begin position="400"/>
        <end position="445"/>
    </location>
</feature>
<dbReference type="InterPro" id="IPR036322">
    <property type="entry name" value="WD40_repeat_dom_sf"/>
</dbReference>
<feature type="domain" description="WDR5-like beta-propeller" evidence="5">
    <location>
        <begin position="43"/>
        <end position="282"/>
    </location>
</feature>
<evidence type="ECO:0000256" key="4">
    <source>
        <dbReference type="SAM" id="MobiDB-lite"/>
    </source>
</evidence>
<dbReference type="OrthoDB" id="674604at2759"/>
<dbReference type="PROSITE" id="PS50082">
    <property type="entry name" value="WD_REPEATS_2"/>
    <property type="match status" value="5"/>
</dbReference>
<feature type="repeat" description="WD" evidence="3">
    <location>
        <begin position="238"/>
        <end position="279"/>
    </location>
</feature>
<evidence type="ECO:0000313" key="6">
    <source>
        <dbReference type="EMBL" id="PWN27483.1"/>
    </source>
</evidence>
<organism evidence="6 7">
    <name type="scientific">Jaminaea rosea</name>
    <dbReference type="NCBI Taxonomy" id="1569628"/>
    <lineage>
        <taxon>Eukaryota</taxon>
        <taxon>Fungi</taxon>
        <taxon>Dikarya</taxon>
        <taxon>Basidiomycota</taxon>
        <taxon>Ustilaginomycotina</taxon>
        <taxon>Exobasidiomycetes</taxon>
        <taxon>Microstromatales</taxon>
        <taxon>Microstromatales incertae sedis</taxon>
        <taxon>Jaminaea</taxon>
    </lineage>
</organism>
<dbReference type="Pfam" id="PF25175">
    <property type="entry name" value="Beta-prop_WDR5"/>
    <property type="match status" value="1"/>
</dbReference>
<dbReference type="GO" id="GO:0048188">
    <property type="term" value="C:Set1C/COMPASS complex"/>
    <property type="evidence" value="ECO:0007669"/>
    <property type="project" value="TreeGrafter"/>
</dbReference>
<reference evidence="6 7" key="1">
    <citation type="journal article" date="2018" name="Mol. Biol. Evol.">
        <title>Broad Genomic Sampling Reveals a Smut Pathogenic Ancestry of the Fungal Clade Ustilaginomycotina.</title>
        <authorList>
            <person name="Kijpornyongpan T."/>
            <person name="Mondo S.J."/>
            <person name="Barry K."/>
            <person name="Sandor L."/>
            <person name="Lee J."/>
            <person name="Lipzen A."/>
            <person name="Pangilinan J."/>
            <person name="LaButti K."/>
            <person name="Hainaut M."/>
            <person name="Henrissat B."/>
            <person name="Grigoriev I.V."/>
            <person name="Spatafora J.W."/>
            <person name="Aime M.C."/>
        </authorList>
    </citation>
    <scope>NUCLEOTIDE SEQUENCE [LARGE SCALE GENOMIC DNA]</scope>
    <source>
        <strain evidence="6 7">MCA 5214</strain>
    </source>
</reference>
<evidence type="ECO:0000259" key="5">
    <source>
        <dbReference type="Pfam" id="PF25175"/>
    </source>
</evidence>
<keyword evidence="7" id="KW-1185">Reference proteome</keyword>
<accession>A0A316UU99</accession>